<keyword evidence="5" id="KW-1185">Reference proteome</keyword>
<proteinExistence type="inferred from homology"/>
<dbReference type="Pfam" id="PF13518">
    <property type="entry name" value="HTH_28"/>
    <property type="match status" value="1"/>
</dbReference>
<dbReference type="Gene3D" id="1.10.10.10">
    <property type="entry name" value="Winged helix-like DNA-binding domain superfamily/Winged helix DNA-binding domain"/>
    <property type="match status" value="1"/>
</dbReference>
<evidence type="ECO:0000259" key="3">
    <source>
        <dbReference type="Pfam" id="PF13518"/>
    </source>
</evidence>
<protein>
    <recommendedName>
        <fullName evidence="3">Insertion element IS150 protein InsJ-like helix-turn-helix domain-containing protein</fullName>
    </recommendedName>
</protein>
<dbReference type="InterPro" id="IPR052057">
    <property type="entry name" value="IS150/IS1296_orfA-like"/>
</dbReference>
<dbReference type="PANTHER" id="PTHR33795:SF1">
    <property type="entry name" value="INSERTION ELEMENT IS150 PROTEIN INSJ"/>
    <property type="match status" value="1"/>
</dbReference>
<reference evidence="4 5" key="1">
    <citation type="journal article" date="2015" name="Genome Announc.">
        <title>Expanding the biotechnology potential of lactobacilli through comparative genomics of 213 strains and associated genera.</title>
        <authorList>
            <person name="Sun Z."/>
            <person name="Harris H.M."/>
            <person name="McCann A."/>
            <person name="Guo C."/>
            <person name="Argimon S."/>
            <person name="Zhang W."/>
            <person name="Yang X."/>
            <person name="Jeffery I.B."/>
            <person name="Cooney J.C."/>
            <person name="Kagawa T.F."/>
            <person name="Liu W."/>
            <person name="Song Y."/>
            <person name="Salvetti E."/>
            <person name="Wrobel A."/>
            <person name="Rasinkangas P."/>
            <person name="Parkhill J."/>
            <person name="Rea M.C."/>
            <person name="O'Sullivan O."/>
            <person name="Ritari J."/>
            <person name="Douillard F.P."/>
            <person name="Paul Ross R."/>
            <person name="Yang R."/>
            <person name="Briner A.E."/>
            <person name="Felis G.E."/>
            <person name="de Vos W.M."/>
            <person name="Barrangou R."/>
            <person name="Klaenhammer T.R."/>
            <person name="Caufield P.W."/>
            <person name="Cui Y."/>
            <person name="Zhang H."/>
            <person name="O'Toole P.W."/>
        </authorList>
    </citation>
    <scope>NUCLEOTIDE SEQUENCE [LARGE SCALE GENOMIC DNA]</scope>
    <source>
        <strain evidence="4 5">DSM 7090</strain>
    </source>
</reference>
<feature type="domain" description="Insertion element IS150 protein InsJ-like helix-turn-helix" evidence="3">
    <location>
        <begin position="131"/>
        <end position="185"/>
    </location>
</feature>
<feature type="region of interest" description="Disordered" evidence="2">
    <location>
        <begin position="175"/>
        <end position="201"/>
    </location>
</feature>
<dbReference type="InterPro" id="IPR055247">
    <property type="entry name" value="InsJ-like_HTH"/>
</dbReference>
<comment type="similarity">
    <text evidence="1">Belongs to the IS150/IS1296 orfA family.</text>
</comment>
<evidence type="ECO:0000256" key="2">
    <source>
        <dbReference type="SAM" id="MobiDB-lite"/>
    </source>
</evidence>
<dbReference type="InterPro" id="IPR036388">
    <property type="entry name" value="WH-like_DNA-bd_sf"/>
</dbReference>
<evidence type="ECO:0000313" key="5">
    <source>
        <dbReference type="Proteomes" id="UP000051927"/>
    </source>
</evidence>
<comment type="caution">
    <text evidence="4">The sequence shown here is derived from an EMBL/GenBank/DDBJ whole genome shotgun (WGS) entry which is preliminary data.</text>
</comment>
<accession>A0ABR5Q2X8</accession>
<dbReference type="Proteomes" id="UP000051927">
    <property type="component" value="Unassembled WGS sequence"/>
</dbReference>
<dbReference type="InterPro" id="IPR010921">
    <property type="entry name" value="Trp_repressor/repl_initiator"/>
</dbReference>
<evidence type="ECO:0000313" key="4">
    <source>
        <dbReference type="EMBL" id="KRO02341.1"/>
    </source>
</evidence>
<dbReference type="PANTHER" id="PTHR33795">
    <property type="entry name" value="INSERTION ELEMENT IS150 PROTEIN INSJ"/>
    <property type="match status" value="1"/>
</dbReference>
<dbReference type="EMBL" id="JQCP01000002">
    <property type="protein sequence ID" value="KRO02341.1"/>
    <property type="molecule type" value="Genomic_DNA"/>
</dbReference>
<name>A0ABR5Q2X8_9ACTN</name>
<organism evidence="4 5">
    <name type="scientific">Lancefieldella rimae</name>
    <dbReference type="NCBI Taxonomy" id="1383"/>
    <lineage>
        <taxon>Bacteria</taxon>
        <taxon>Bacillati</taxon>
        <taxon>Actinomycetota</taxon>
        <taxon>Coriobacteriia</taxon>
        <taxon>Coriobacteriales</taxon>
        <taxon>Atopobiaceae</taxon>
        <taxon>Lancefieldella</taxon>
    </lineage>
</organism>
<gene>
    <name evidence="4" type="ORF">IV60_GL000772</name>
</gene>
<dbReference type="SUPFAM" id="SSF48295">
    <property type="entry name" value="TrpR-like"/>
    <property type="match status" value="1"/>
</dbReference>
<evidence type="ECO:0000256" key="1">
    <source>
        <dbReference type="ARBA" id="ARBA00038232"/>
    </source>
</evidence>
<sequence length="231" mass="26007">MQLLFRLTLWAALLRLKLPAARRRNGKSQQRAATAHLLETEGGPQIELPPISWTREMGGFLMRMDCRIKYGVEVRKKASELFASGMGSCAVASTLSVPRQTVKEWHHIYHAFGSEVLLTMDGKQALCTYEQKVAAARAVIEGGMTKSEAMAKFKIMSLGPLKRWCRLYRTGGAEALKPKPKGRPKGSTSKPQKRTREQKLEERCRRLETEVAYLKNCVPWSRKTSSDRGEG</sequence>